<feature type="domain" description="Cathepsin propeptide inhibitor" evidence="6">
    <location>
        <begin position="118"/>
        <end position="173"/>
    </location>
</feature>
<evidence type="ECO:0000256" key="1">
    <source>
        <dbReference type="ARBA" id="ARBA00008455"/>
    </source>
</evidence>
<protein>
    <submittedName>
        <fullName evidence="7">Cysteine proteinase</fullName>
    </submittedName>
</protein>
<dbReference type="Proteomes" id="UP000244803">
    <property type="component" value="Chromosome 3"/>
</dbReference>
<evidence type="ECO:0000259" key="5">
    <source>
        <dbReference type="SMART" id="SM00645"/>
    </source>
</evidence>
<dbReference type="SMART" id="SM00848">
    <property type="entry name" value="Inhibitor_I29"/>
    <property type="match status" value="1"/>
</dbReference>
<dbReference type="GO" id="GO:0008234">
    <property type="term" value="F:cysteine-type peptidase activity"/>
    <property type="evidence" value="ECO:0007669"/>
    <property type="project" value="InterPro"/>
</dbReference>
<dbReference type="PROSITE" id="PS00640">
    <property type="entry name" value="THIOL_PROTEASE_ASN"/>
    <property type="match status" value="1"/>
</dbReference>
<dbReference type="Gene3D" id="3.90.70.10">
    <property type="entry name" value="Cysteine proteinases"/>
    <property type="match status" value="1"/>
</dbReference>
<evidence type="ECO:0000313" key="8">
    <source>
        <dbReference type="Proteomes" id="UP000244803"/>
    </source>
</evidence>
<organism evidence="7 8">
    <name type="scientific">Theileria orientalis</name>
    <dbReference type="NCBI Taxonomy" id="68886"/>
    <lineage>
        <taxon>Eukaryota</taxon>
        <taxon>Sar</taxon>
        <taxon>Alveolata</taxon>
        <taxon>Apicomplexa</taxon>
        <taxon>Aconoidasida</taxon>
        <taxon>Piroplasmida</taxon>
        <taxon>Theileriidae</taxon>
        <taxon>Theileria</taxon>
    </lineage>
</organism>
<dbReference type="PANTHER" id="PTHR12411">
    <property type="entry name" value="CYSTEINE PROTEASE FAMILY C1-RELATED"/>
    <property type="match status" value="1"/>
</dbReference>
<evidence type="ECO:0000256" key="4">
    <source>
        <dbReference type="SAM" id="Phobius"/>
    </source>
</evidence>
<dbReference type="InterPro" id="IPR025661">
    <property type="entry name" value="Pept_asp_AS"/>
</dbReference>
<dbReference type="InterPro" id="IPR039417">
    <property type="entry name" value="Peptidase_C1A_papain-like"/>
</dbReference>
<keyword evidence="4" id="KW-0472">Membrane</keyword>
<dbReference type="InterPro" id="IPR013201">
    <property type="entry name" value="Prot_inhib_I29"/>
</dbReference>
<dbReference type="SUPFAM" id="SSF54001">
    <property type="entry name" value="Cysteine proteinases"/>
    <property type="match status" value="1"/>
</dbReference>
<accession>A0A976SKP1</accession>
<reference evidence="7" key="1">
    <citation type="submission" date="2022-07" db="EMBL/GenBank/DDBJ databases">
        <title>Evaluation of T. orientalis genome assembly methods using nanopore sequencing and analysis of variation between genomes.</title>
        <authorList>
            <person name="Yam J."/>
            <person name="Micallef M.L."/>
            <person name="Liu M."/>
            <person name="Djordjevic S.P."/>
            <person name="Bogema D.R."/>
            <person name="Jenkins C."/>
        </authorList>
    </citation>
    <scope>NUCLEOTIDE SEQUENCE</scope>
    <source>
        <strain evidence="7">Fish Creek</strain>
    </source>
</reference>
<dbReference type="SMART" id="SM00645">
    <property type="entry name" value="Pept_C1"/>
    <property type="match status" value="1"/>
</dbReference>
<feature type="domain" description="Peptidase C1A papain C-terminal" evidence="5">
    <location>
        <begin position="226"/>
        <end position="436"/>
    </location>
</feature>
<comment type="similarity">
    <text evidence="1">Belongs to the peptidase C1 family.</text>
</comment>
<dbReference type="CDD" id="cd02248">
    <property type="entry name" value="Peptidase_C1A"/>
    <property type="match status" value="1"/>
</dbReference>
<feature type="transmembrane region" description="Helical" evidence="4">
    <location>
        <begin position="38"/>
        <end position="60"/>
    </location>
</feature>
<dbReference type="PRINTS" id="PR00705">
    <property type="entry name" value="PAPAIN"/>
</dbReference>
<gene>
    <name evidence="7" type="ORF">MACJ_003850</name>
</gene>
<sequence>MDNIEELVYDPSSEVSVSPETPFYNSVNRSKRRRHSRIVIILCAVLASAIASGIASFFLIRSRSARSFKSGLVKHIEKEYPRLESYKKVTLVDDLLKIYKSGKISKDASLELDMYYSFELFTVAYGKKYANFDKRTDRFIIYRNNYLKVKDHNGKAPYTLELNKFADMSDEEFMKLHHEIKPPKYFTPVSKHSEHLKRSVGNSLYISKLKRAKNIDFDVTDLSEITGEDLDWRNADVPTPVKDQGISCGSCWAFSSVGSVEALYRLYKDVTYDLSEQELVNCDQYSSGCNGGLPYTALEYVHSNGISFSSDLPYDGVDEPCTPNDLEKVFIDSLVVTTGTDVLNKSLVLSPTVVGIAVDPELKLYKTGVYTGKCATEQNHAVLLVGEGYDPESKKRYWVVKNSWGTDWGENGYIRLERTDEGSDKCGILTFGLNPVLY</sequence>
<dbReference type="InterPro" id="IPR000668">
    <property type="entry name" value="Peptidase_C1A_C"/>
</dbReference>
<proteinExistence type="inferred from homology"/>
<dbReference type="Pfam" id="PF08246">
    <property type="entry name" value="Inhibitor_I29"/>
    <property type="match status" value="1"/>
</dbReference>
<dbReference type="Pfam" id="PF00112">
    <property type="entry name" value="Peptidase_C1"/>
    <property type="match status" value="1"/>
</dbReference>
<keyword evidence="4" id="KW-1133">Transmembrane helix</keyword>
<keyword evidence="3" id="KW-0325">Glycoprotein</keyword>
<dbReference type="AlphaFoldDB" id="A0A976SKP1"/>
<dbReference type="InterPro" id="IPR013128">
    <property type="entry name" value="Peptidase_C1A"/>
</dbReference>
<name>A0A976SKP1_THEOR</name>
<evidence type="ECO:0000256" key="2">
    <source>
        <dbReference type="ARBA" id="ARBA00023145"/>
    </source>
</evidence>
<dbReference type="GO" id="GO:0006508">
    <property type="term" value="P:proteolysis"/>
    <property type="evidence" value="ECO:0007669"/>
    <property type="project" value="InterPro"/>
</dbReference>
<evidence type="ECO:0000256" key="3">
    <source>
        <dbReference type="ARBA" id="ARBA00023180"/>
    </source>
</evidence>
<dbReference type="EMBL" id="CP056066">
    <property type="protein sequence ID" value="UVC54313.1"/>
    <property type="molecule type" value="Genomic_DNA"/>
</dbReference>
<dbReference type="InterPro" id="IPR038765">
    <property type="entry name" value="Papain-like_cys_pep_sf"/>
</dbReference>
<keyword evidence="2" id="KW-0865">Zymogen</keyword>
<keyword evidence="4" id="KW-0812">Transmembrane</keyword>
<evidence type="ECO:0000313" key="7">
    <source>
        <dbReference type="EMBL" id="UVC54313.1"/>
    </source>
</evidence>
<evidence type="ECO:0000259" key="6">
    <source>
        <dbReference type="SMART" id="SM00848"/>
    </source>
</evidence>